<feature type="domain" description="Fumarylacetoacetase-like C-terminal" evidence="1">
    <location>
        <begin position="74"/>
        <end position="314"/>
    </location>
</feature>
<evidence type="ECO:0000313" key="3">
    <source>
        <dbReference type="EMBL" id="MBM3275024.1"/>
    </source>
</evidence>
<dbReference type="Pfam" id="PF18288">
    <property type="entry name" value="FAA_hydro_N_2"/>
    <property type="match status" value="1"/>
</dbReference>
<proteinExistence type="predicted"/>
<evidence type="ECO:0000313" key="4">
    <source>
        <dbReference type="Proteomes" id="UP000703893"/>
    </source>
</evidence>
<dbReference type="Gene3D" id="3.90.850.10">
    <property type="entry name" value="Fumarylacetoacetase-like, C-terminal domain"/>
    <property type="match status" value="1"/>
</dbReference>
<dbReference type="Pfam" id="PF01557">
    <property type="entry name" value="FAA_hydrolase"/>
    <property type="match status" value="1"/>
</dbReference>
<dbReference type="Proteomes" id="UP000703893">
    <property type="component" value="Unassembled WGS sequence"/>
</dbReference>
<feature type="domain" description="Fumarylacetoacetase N-terminal" evidence="2">
    <location>
        <begin position="4"/>
        <end position="70"/>
    </location>
</feature>
<dbReference type="SUPFAM" id="SSF56529">
    <property type="entry name" value="FAH"/>
    <property type="match status" value="1"/>
</dbReference>
<evidence type="ECO:0000259" key="1">
    <source>
        <dbReference type="Pfam" id="PF01557"/>
    </source>
</evidence>
<dbReference type="AlphaFoldDB" id="A0A937X6E9"/>
<dbReference type="InterPro" id="IPR011234">
    <property type="entry name" value="Fumarylacetoacetase-like_C"/>
</dbReference>
<organism evidence="3 4">
    <name type="scientific">Candidatus Tanganyikabacteria bacterium</name>
    <dbReference type="NCBI Taxonomy" id="2961651"/>
    <lineage>
        <taxon>Bacteria</taxon>
        <taxon>Bacillati</taxon>
        <taxon>Candidatus Sericytochromatia</taxon>
        <taxon>Candidatus Tanganyikabacteria</taxon>
    </lineage>
</organism>
<dbReference type="EMBL" id="VGJX01000415">
    <property type="protein sequence ID" value="MBM3275024.1"/>
    <property type="molecule type" value="Genomic_DNA"/>
</dbReference>
<gene>
    <name evidence="3" type="ORF">FJZ00_07715</name>
</gene>
<evidence type="ECO:0000259" key="2">
    <source>
        <dbReference type="Pfam" id="PF18288"/>
    </source>
</evidence>
<sequence length="323" mass="35122">MPPRDGQLVVVSPDGATGALVPDYSNLLFAIEHWERAEPALRRVEERLRGGTWEATVDLAAETFMAPLPRTWAWLDGSAFLHHVLLVRKARGAEPPDDLYDVPLMYQGVSDNFLGPTDDIPLLDEAHGMDFESEVAVIVDDVPMAVSAADAAGHVKLLVVMNDVSLRELIPRELAAGFGFFQSKPASSFAPFAVTPDEAGDAWRDGRLHLEMCSRLNGREFGRPHAGAMHFSFHDLIAHAARTRALSPGTIVGSGTVSNDDEAAGSSCIAERRMIEKIAGGTPRTPWMRGGDTVEVEMRQGDRSLFGKIAQRVVLQKAPVHAK</sequence>
<dbReference type="PANTHER" id="PTHR43211:SF1">
    <property type="entry name" value="BLL6422 PROTEIN"/>
    <property type="match status" value="1"/>
</dbReference>
<keyword evidence="3" id="KW-0378">Hydrolase</keyword>
<dbReference type="GO" id="GO:0016787">
    <property type="term" value="F:hydrolase activity"/>
    <property type="evidence" value="ECO:0007669"/>
    <property type="project" value="UniProtKB-KW"/>
</dbReference>
<accession>A0A937X6E9</accession>
<dbReference type="InterPro" id="IPR041072">
    <property type="entry name" value="FAA_hydro_N"/>
</dbReference>
<comment type="caution">
    <text evidence="3">The sequence shown here is derived from an EMBL/GenBank/DDBJ whole genome shotgun (WGS) entry which is preliminary data.</text>
</comment>
<name>A0A937X6E9_9BACT</name>
<protein>
    <submittedName>
        <fullName evidence="3">Fumarylacetoacetate hydrolase family protein</fullName>
    </submittedName>
</protein>
<dbReference type="PANTHER" id="PTHR43211">
    <property type="entry name" value="FUMARYLACETOACETATE HYDROLASE"/>
    <property type="match status" value="1"/>
</dbReference>
<reference evidence="3 4" key="1">
    <citation type="submission" date="2019-03" db="EMBL/GenBank/DDBJ databases">
        <title>Lake Tanganyika Metagenome-Assembled Genomes (MAGs).</title>
        <authorList>
            <person name="Tran P."/>
        </authorList>
    </citation>
    <scope>NUCLEOTIDE SEQUENCE [LARGE SCALE GENOMIC DNA]</scope>
    <source>
        <strain evidence="3">K_DeepCast_65m_m2_236</strain>
    </source>
</reference>
<dbReference type="InterPro" id="IPR036663">
    <property type="entry name" value="Fumarylacetoacetase_C_sf"/>
</dbReference>